<keyword evidence="5" id="KW-1185">Reference proteome</keyword>
<dbReference type="RefSeq" id="WP_085632459.1">
    <property type="nucleotide sequence ID" value="NZ_JAFBWU010000001.1"/>
</dbReference>
<comment type="caution">
    <text evidence="2">The sequence shown here is derived from an EMBL/GenBank/DDBJ whole genome shotgun (WGS) entry which is preliminary data.</text>
</comment>
<dbReference type="InterPro" id="IPR003787">
    <property type="entry name" value="Sulphur_relay_DsrE/F-like"/>
</dbReference>
<feature type="chain" id="PRO_5040440712" evidence="1">
    <location>
        <begin position="27"/>
        <end position="153"/>
    </location>
</feature>
<evidence type="ECO:0000313" key="4">
    <source>
        <dbReference type="Proteomes" id="UP000755667"/>
    </source>
</evidence>
<evidence type="ECO:0000256" key="1">
    <source>
        <dbReference type="SAM" id="SignalP"/>
    </source>
</evidence>
<evidence type="ECO:0000313" key="5">
    <source>
        <dbReference type="Proteomes" id="UP000809440"/>
    </source>
</evidence>
<keyword evidence="1" id="KW-0732">Signal</keyword>
<feature type="signal peptide" evidence="1">
    <location>
        <begin position="1"/>
        <end position="26"/>
    </location>
</feature>
<reference evidence="2 5" key="1">
    <citation type="submission" date="2021-01" db="EMBL/GenBank/DDBJ databases">
        <title>Diatom-associated Roseobacters Show Island Model of Population Structure.</title>
        <authorList>
            <person name="Qu L."/>
            <person name="Feng X."/>
            <person name="Chen Y."/>
            <person name="Li L."/>
            <person name="Wang X."/>
            <person name="Hu Z."/>
            <person name="Wang H."/>
            <person name="Luo H."/>
        </authorList>
    </citation>
    <scope>NUCLEOTIDE SEQUENCE</scope>
    <source>
        <strain evidence="3 5">CC28-63</strain>
        <strain evidence="2">CC28-69</strain>
    </source>
</reference>
<dbReference type="EMBL" id="JAFBXF010000001">
    <property type="protein sequence ID" value="MBM2415347.1"/>
    <property type="molecule type" value="Genomic_DNA"/>
</dbReference>
<gene>
    <name evidence="2" type="ORF">JQX41_00045</name>
    <name evidence="3" type="ORF">JQX48_00045</name>
</gene>
<dbReference type="AlphaFoldDB" id="A0A9Q2RVA1"/>
<evidence type="ECO:0000313" key="2">
    <source>
        <dbReference type="EMBL" id="MBM2410680.1"/>
    </source>
</evidence>
<protein>
    <submittedName>
        <fullName evidence="2">DsrE family protein</fullName>
    </submittedName>
</protein>
<dbReference type="SUPFAM" id="SSF75169">
    <property type="entry name" value="DsrEFH-like"/>
    <property type="match status" value="1"/>
</dbReference>
<dbReference type="InterPro" id="IPR027396">
    <property type="entry name" value="DsrEFH-like"/>
</dbReference>
<sequence>MKRIATALAAIAIATASLGPTTPALAQSAEKPGLFVNLTTDDTWSAAKAIMFAHEKALKNGHEPVAIWLNVRAVYLADKKRASHIHGLMAENGTSIQDMLTAFIADGGQVIMCSACSKAAGLTEADYIDGVTMGTWPIVEDLLFDPDVKTLAW</sequence>
<dbReference type="GeneID" id="62642677"/>
<name>A0A9Q2RVA1_9RHOB</name>
<organism evidence="2 4">
    <name type="scientific">Marivita cryptomonadis</name>
    <dbReference type="NCBI Taxonomy" id="505252"/>
    <lineage>
        <taxon>Bacteria</taxon>
        <taxon>Pseudomonadati</taxon>
        <taxon>Pseudomonadota</taxon>
        <taxon>Alphaproteobacteria</taxon>
        <taxon>Rhodobacterales</taxon>
        <taxon>Roseobacteraceae</taxon>
        <taxon>Marivita</taxon>
    </lineage>
</organism>
<dbReference type="Pfam" id="PF02635">
    <property type="entry name" value="DsrE"/>
    <property type="match status" value="1"/>
</dbReference>
<dbReference type="Proteomes" id="UP000809440">
    <property type="component" value="Unassembled WGS sequence"/>
</dbReference>
<accession>A0A9Q2RVA1</accession>
<dbReference type="Proteomes" id="UP000755667">
    <property type="component" value="Unassembled WGS sequence"/>
</dbReference>
<dbReference type="OrthoDB" id="9812053at2"/>
<dbReference type="Gene3D" id="3.40.1260.10">
    <property type="entry name" value="DsrEFH-like"/>
    <property type="match status" value="1"/>
</dbReference>
<proteinExistence type="predicted"/>
<evidence type="ECO:0000313" key="3">
    <source>
        <dbReference type="EMBL" id="MBM2415347.1"/>
    </source>
</evidence>
<dbReference type="EMBL" id="JAFBXE010000001">
    <property type="protein sequence ID" value="MBM2410680.1"/>
    <property type="molecule type" value="Genomic_DNA"/>
</dbReference>